<dbReference type="InterPro" id="IPR011990">
    <property type="entry name" value="TPR-like_helical_dom_sf"/>
</dbReference>
<accession>A0A5N6QGB5</accession>
<dbReference type="PROSITE" id="PS51375">
    <property type="entry name" value="PPR"/>
    <property type="match status" value="2"/>
</dbReference>
<keyword evidence="4" id="KW-1185">Reference proteome</keyword>
<sequence length="329" mass="36583">MYSKCGSVACAQRVFDRMSERNRVSWNSMITCYEQNGPANEALEVFVKMMDCGIERNKVTLASVVSETSLVSGYAKAGSVKGARYTQNGKNEEALGLFLLLKRESIWPTHYTFGIYSMVVPIFGTAAAQTGSWSLEDGSRLFENMVERDCVSWNAMIVAYAQNGYGTEALQIFQKMLLSGEKPDHITMIGVLCACSHGGLVEEGPGCLDEAKSLIDTMPMQPDAVVWGSLLAACKLGKWRGAMKVRKQMRQQEVIKQPGCSWIKIQSDLHVFMVKDKRHPQRKEMYSLLKMLTEQMKRAGYVPDAGDEQSESEFISCDKEEMLADAAVG</sequence>
<evidence type="ECO:0000256" key="1">
    <source>
        <dbReference type="ARBA" id="ARBA00022737"/>
    </source>
</evidence>
<dbReference type="PANTHER" id="PTHR47926">
    <property type="entry name" value="PENTATRICOPEPTIDE REPEAT-CONTAINING PROTEIN"/>
    <property type="match status" value="1"/>
</dbReference>
<dbReference type="NCBIfam" id="TIGR00756">
    <property type="entry name" value="PPR"/>
    <property type="match status" value="2"/>
</dbReference>
<feature type="repeat" description="PPR" evidence="2">
    <location>
        <begin position="149"/>
        <end position="183"/>
    </location>
</feature>
<dbReference type="OrthoDB" id="1886324at2759"/>
<evidence type="ECO:0000256" key="2">
    <source>
        <dbReference type="PROSITE-ProRule" id="PRU00708"/>
    </source>
</evidence>
<evidence type="ECO:0000313" key="3">
    <source>
        <dbReference type="EMBL" id="KAE7998358.1"/>
    </source>
</evidence>
<dbReference type="Gene3D" id="1.25.40.10">
    <property type="entry name" value="Tetratricopeptide repeat domain"/>
    <property type="match status" value="2"/>
</dbReference>
<evidence type="ECO:0000313" key="4">
    <source>
        <dbReference type="Proteomes" id="UP000327013"/>
    </source>
</evidence>
<dbReference type="Proteomes" id="UP000327013">
    <property type="component" value="Chromosome 1"/>
</dbReference>
<dbReference type="Pfam" id="PF01535">
    <property type="entry name" value="PPR"/>
    <property type="match status" value="3"/>
</dbReference>
<organism evidence="3 4">
    <name type="scientific">Carpinus fangiana</name>
    <dbReference type="NCBI Taxonomy" id="176857"/>
    <lineage>
        <taxon>Eukaryota</taxon>
        <taxon>Viridiplantae</taxon>
        <taxon>Streptophyta</taxon>
        <taxon>Embryophyta</taxon>
        <taxon>Tracheophyta</taxon>
        <taxon>Spermatophyta</taxon>
        <taxon>Magnoliopsida</taxon>
        <taxon>eudicotyledons</taxon>
        <taxon>Gunneridae</taxon>
        <taxon>Pentapetalae</taxon>
        <taxon>rosids</taxon>
        <taxon>fabids</taxon>
        <taxon>Fagales</taxon>
        <taxon>Betulaceae</taxon>
        <taxon>Carpinus</taxon>
    </lineage>
</organism>
<keyword evidence="1" id="KW-0677">Repeat</keyword>
<feature type="repeat" description="PPR" evidence="2">
    <location>
        <begin position="22"/>
        <end position="56"/>
    </location>
</feature>
<dbReference type="GO" id="GO:0003723">
    <property type="term" value="F:RNA binding"/>
    <property type="evidence" value="ECO:0007669"/>
    <property type="project" value="InterPro"/>
</dbReference>
<evidence type="ECO:0008006" key="5">
    <source>
        <dbReference type="Google" id="ProtNLM"/>
    </source>
</evidence>
<dbReference type="Pfam" id="PF13041">
    <property type="entry name" value="PPR_2"/>
    <property type="match status" value="1"/>
</dbReference>
<name>A0A5N6QGB5_9ROSI</name>
<gene>
    <name evidence="3" type="ORF">FH972_002911</name>
</gene>
<dbReference type="AlphaFoldDB" id="A0A5N6QGB5"/>
<reference evidence="3 4" key="1">
    <citation type="submission" date="2019-06" db="EMBL/GenBank/DDBJ databases">
        <title>A chromosomal-level reference genome of Carpinus fangiana (Coryloideae, Betulaceae).</title>
        <authorList>
            <person name="Yang X."/>
            <person name="Wang Z."/>
            <person name="Zhang L."/>
            <person name="Hao G."/>
            <person name="Liu J."/>
            <person name="Yang Y."/>
        </authorList>
    </citation>
    <scope>NUCLEOTIDE SEQUENCE [LARGE SCALE GENOMIC DNA]</scope>
    <source>
        <strain evidence="3">Cfa_2016G</strain>
        <tissue evidence="3">Leaf</tissue>
    </source>
</reference>
<protein>
    <recommendedName>
        <fullName evidence="5">Pentatricopeptide repeat-containing protein</fullName>
    </recommendedName>
</protein>
<proteinExistence type="predicted"/>
<dbReference type="PANTHER" id="PTHR47926:SF433">
    <property type="entry name" value="PENTATRICOPEPTIDE REPEAT-CONTAINING PROTEIN"/>
    <property type="match status" value="1"/>
</dbReference>
<dbReference type="InterPro" id="IPR002885">
    <property type="entry name" value="PPR_rpt"/>
</dbReference>
<dbReference type="InterPro" id="IPR046960">
    <property type="entry name" value="PPR_At4g14850-like_plant"/>
</dbReference>
<dbReference type="GO" id="GO:0009451">
    <property type="term" value="P:RNA modification"/>
    <property type="evidence" value="ECO:0007669"/>
    <property type="project" value="InterPro"/>
</dbReference>
<dbReference type="EMBL" id="CM017321">
    <property type="protein sequence ID" value="KAE7998358.1"/>
    <property type="molecule type" value="Genomic_DNA"/>
</dbReference>